<accession>Q24CH0</accession>
<protein>
    <submittedName>
        <fullName evidence="1">Uncharacterized protein</fullName>
    </submittedName>
</protein>
<dbReference type="KEGG" id="tet:TTHERM_00930710"/>
<dbReference type="Proteomes" id="UP000009168">
    <property type="component" value="Unassembled WGS sequence"/>
</dbReference>
<proteinExistence type="predicted"/>
<dbReference type="GeneID" id="7843926"/>
<name>Q24CH0_TETTS</name>
<keyword evidence="2" id="KW-1185">Reference proteome</keyword>
<evidence type="ECO:0000313" key="1">
    <source>
        <dbReference type="EMBL" id="EAS05490.1"/>
    </source>
</evidence>
<dbReference type="InParanoid" id="Q24CH0"/>
<sequence>MGSLCNKNKMEISTIRQTVNIQQPQEYRDTILGSQLMMNRPTLPYSSYEYLDQIQNHINSCYTAKKDILNSLPDGVQIIQNNQNDSGELNLIDFNYLDLKYTLVYQQPLIYHSLSKALLEYKKNGKKISSLQSFPEEQDNDFGYFIVQQDE</sequence>
<gene>
    <name evidence="1" type="ORF">TTHERM_00930710</name>
</gene>
<reference evidence="2" key="1">
    <citation type="journal article" date="2006" name="PLoS Biol.">
        <title>Macronuclear genome sequence of the ciliate Tetrahymena thermophila, a model eukaryote.</title>
        <authorList>
            <person name="Eisen J.A."/>
            <person name="Coyne R.S."/>
            <person name="Wu M."/>
            <person name="Wu D."/>
            <person name="Thiagarajan M."/>
            <person name="Wortman J.R."/>
            <person name="Badger J.H."/>
            <person name="Ren Q."/>
            <person name="Amedeo P."/>
            <person name="Jones K.M."/>
            <person name="Tallon L.J."/>
            <person name="Delcher A.L."/>
            <person name="Salzberg S.L."/>
            <person name="Silva J.C."/>
            <person name="Haas B.J."/>
            <person name="Majoros W.H."/>
            <person name="Farzad M."/>
            <person name="Carlton J.M."/>
            <person name="Smith R.K. Jr."/>
            <person name="Garg J."/>
            <person name="Pearlman R.E."/>
            <person name="Karrer K.M."/>
            <person name="Sun L."/>
            <person name="Manning G."/>
            <person name="Elde N.C."/>
            <person name="Turkewitz A.P."/>
            <person name="Asai D.J."/>
            <person name="Wilkes D.E."/>
            <person name="Wang Y."/>
            <person name="Cai H."/>
            <person name="Collins K."/>
            <person name="Stewart B.A."/>
            <person name="Lee S.R."/>
            <person name="Wilamowska K."/>
            <person name="Weinberg Z."/>
            <person name="Ruzzo W.L."/>
            <person name="Wloga D."/>
            <person name="Gaertig J."/>
            <person name="Frankel J."/>
            <person name="Tsao C.-C."/>
            <person name="Gorovsky M.A."/>
            <person name="Keeling P.J."/>
            <person name="Waller R.F."/>
            <person name="Patron N.J."/>
            <person name="Cherry J.M."/>
            <person name="Stover N.A."/>
            <person name="Krieger C.J."/>
            <person name="del Toro C."/>
            <person name="Ryder H.F."/>
            <person name="Williamson S.C."/>
            <person name="Barbeau R.A."/>
            <person name="Hamilton E.P."/>
            <person name="Orias E."/>
        </authorList>
    </citation>
    <scope>NUCLEOTIDE SEQUENCE [LARGE SCALE GENOMIC DNA]</scope>
    <source>
        <strain evidence="2">SB210</strain>
    </source>
</reference>
<dbReference type="HOGENOM" id="CLU_1735136_0_0_1"/>
<organism evidence="1 2">
    <name type="scientific">Tetrahymena thermophila (strain SB210)</name>
    <dbReference type="NCBI Taxonomy" id="312017"/>
    <lineage>
        <taxon>Eukaryota</taxon>
        <taxon>Sar</taxon>
        <taxon>Alveolata</taxon>
        <taxon>Ciliophora</taxon>
        <taxon>Intramacronucleata</taxon>
        <taxon>Oligohymenophorea</taxon>
        <taxon>Hymenostomatida</taxon>
        <taxon>Tetrahymenina</taxon>
        <taxon>Tetrahymenidae</taxon>
        <taxon>Tetrahymena</taxon>
    </lineage>
</organism>
<evidence type="ECO:0000313" key="2">
    <source>
        <dbReference type="Proteomes" id="UP000009168"/>
    </source>
</evidence>
<dbReference type="RefSeq" id="XP_001025735.1">
    <property type="nucleotide sequence ID" value="XM_001025735.1"/>
</dbReference>
<dbReference type="EMBL" id="GG662368">
    <property type="protein sequence ID" value="EAS05490.1"/>
    <property type="molecule type" value="Genomic_DNA"/>
</dbReference>
<dbReference type="AlphaFoldDB" id="Q24CH0"/>